<name>A0A0R2AD65_9LACO</name>
<keyword evidence="3" id="KW-1185">Reference proteome</keyword>
<dbReference type="InterPro" id="IPR004360">
    <property type="entry name" value="Glyas_Fos-R_dOase_dom"/>
</dbReference>
<organism evidence="2 3">
    <name type="scientific">Paucilactobacillus vaccinostercus DSM 20634</name>
    <dbReference type="NCBI Taxonomy" id="1423813"/>
    <lineage>
        <taxon>Bacteria</taxon>
        <taxon>Bacillati</taxon>
        <taxon>Bacillota</taxon>
        <taxon>Bacilli</taxon>
        <taxon>Lactobacillales</taxon>
        <taxon>Lactobacillaceae</taxon>
        <taxon>Paucilactobacillus</taxon>
    </lineage>
</organism>
<comment type="caution">
    <text evidence="2">The sequence shown here is derived from an EMBL/GenBank/DDBJ whole genome shotgun (WGS) entry which is preliminary data.</text>
</comment>
<accession>A0A0R2AD65</accession>
<gene>
    <name evidence="2" type="ORF">FC26_GL001699</name>
</gene>
<dbReference type="InterPro" id="IPR029068">
    <property type="entry name" value="Glyas_Bleomycin-R_OHBP_Dase"/>
</dbReference>
<dbReference type="EMBL" id="AYYY01000025">
    <property type="protein sequence ID" value="KRM61622.1"/>
    <property type="molecule type" value="Genomic_DNA"/>
</dbReference>
<sequence length="293" mass="33243">MQIHHISVLASNFTSNHAFYTHTLGLRLVKDTVNQENPAIEHLFYGDYLGSPGTVITFFIIPYLGHRTDGNHSISDLILQIPRHTSDWWAQWLTAQHVAVTHTADQLTFDDLDEFHIILREGDAQLTTAQINPASPVPAQNQIVKILGTHWLGPDPAASARFFDQFIAAPTDATGQVQLADHNFIGLKKAPTQQRTRFGRGSVDHLALQVADDQQLFAYWQKAVQQGWQLELFRNRHWFKSIYLRDPSDNRLELATPAPGFTVDEPLDQLGTHLVLPPWLADQRAEIEQRLQR</sequence>
<dbReference type="RefSeq" id="WP_057778930.1">
    <property type="nucleotide sequence ID" value="NZ_AYYY01000025.1"/>
</dbReference>
<evidence type="ECO:0000313" key="2">
    <source>
        <dbReference type="EMBL" id="KRM61622.1"/>
    </source>
</evidence>
<evidence type="ECO:0000313" key="3">
    <source>
        <dbReference type="Proteomes" id="UP000051733"/>
    </source>
</evidence>
<dbReference type="PANTHER" id="PTHR36110:SF4">
    <property type="entry name" value="RING-CLEAVING DIOXYGENASE MHQA-RELATED"/>
    <property type="match status" value="1"/>
</dbReference>
<dbReference type="PATRIC" id="fig|1423813.3.peg.1726"/>
<dbReference type="PROSITE" id="PS51819">
    <property type="entry name" value="VOC"/>
    <property type="match status" value="1"/>
</dbReference>
<proteinExistence type="predicted"/>
<dbReference type="InterPro" id="IPR037523">
    <property type="entry name" value="VOC_core"/>
</dbReference>
<dbReference type="InterPro" id="IPR052537">
    <property type="entry name" value="Extradiol_RC_dioxygenase"/>
</dbReference>
<dbReference type="Proteomes" id="UP000051733">
    <property type="component" value="Unassembled WGS sequence"/>
</dbReference>
<protein>
    <submittedName>
        <fullName evidence="2">Bleomycin resistance protein</fullName>
    </submittedName>
</protein>
<dbReference type="SUPFAM" id="SSF54593">
    <property type="entry name" value="Glyoxalase/Bleomycin resistance protein/Dihydroxybiphenyl dioxygenase"/>
    <property type="match status" value="2"/>
</dbReference>
<evidence type="ECO:0000259" key="1">
    <source>
        <dbReference type="PROSITE" id="PS51819"/>
    </source>
</evidence>
<dbReference type="PANTHER" id="PTHR36110">
    <property type="entry name" value="RING-CLEAVING DIOXYGENASE MHQE-RELATED"/>
    <property type="match status" value="1"/>
</dbReference>
<dbReference type="Pfam" id="PF00903">
    <property type="entry name" value="Glyoxalase"/>
    <property type="match status" value="1"/>
</dbReference>
<dbReference type="OrthoDB" id="9785698at2"/>
<feature type="domain" description="VOC" evidence="1">
    <location>
        <begin position="145"/>
        <end position="257"/>
    </location>
</feature>
<reference evidence="2 3" key="1">
    <citation type="journal article" date="2015" name="Genome Announc.">
        <title>Expanding the biotechnology potential of lactobacilli through comparative genomics of 213 strains and associated genera.</title>
        <authorList>
            <person name="Sun Z."/>
            <person name="Harris H.M."/>
            <person name="McCann A."/>
            <person name="Guo C."/>
            <person name="Argimon S."/>
            <person name="Zhang W."/>
            <person name="Yang X."/>
            <person name="Jeffery I.B."/>
            <person name="Cooney J.C."/>
            <person name="Kagawa T.F."/>
            <person name="Liu W."/>
            <person name="Song Y."/>
            <person name="Salvetti E."/>
            <person name="Wrobel A."/>
            <person name="Rasinkangas P."/>
            <person name="Parkhill J."/>
            <person name="Rea M.C."/>
            <person name="O'Sullivan O."/>
            <person name="Ritari J."/>
            <person name="Douillard F.P."/>
            <person name="Paul Ross R."/>
            <person name="Yang R."/>
            <person name="Briner A.E."/>
            <person name="Felis G.E."/>
            <person name="de Vos W.M."/>
            <person name="Barrangou R."/>
            <person name="Klaenhammer T.R."/>
            <person name="Caufield P.W."/>
            <person name="Cui Y."/>
            <person name="Zhang H."/>
            <person name="O'Toole P.W."/>
        </authorList>
    </citation>
    <scope>NUCLEOTIDE SEQUENCE [LARGE SCALE GENOMIC DNA]</scope>
    <source>
        <strain evidence="2 3">DSM 20634</strain>
    </source>
</reference>
<dbReference type="Gene3D" id="3.10.180.10">
    <property type="entry name" value="2,3-Dihydroxybiphenyl 1,2-Dioxygenase, domain 1"/>
    <property type="match status" value="2"/>
</dbReference>
<dbReference type="AlphaFoldDB" id="A0A0R2AD65"/>
<dbReference type="STRING" id="1423813.FC26_GL001699"/>